<dbReference type="Gene3D" id="3.40.50.200">
    <property type="entry name" value="Peptidase S8/S53 domain"/>
    <property type="match status" value="1"/>
</dbReference>
<dbReference type="InterPro" id="IPR022398">
    <property type="entry name" value="Peptidase_S8_His-AS"/>
</dbReference>
<evidence type="ECO:0000313" key="8">
    <source>
        <dbReference type="Proteomes" id="UP000008963"/>
    </source>
</evidence>
<evidence type="ECO:0000256" key="4">
    <source>
        <dbReference type="ARBA" id="ARBA00022825"/>
    </source>
</evidence>
<keyword evidence="2 5" id="KW-0645">Protease</keyword>
<evidence type="ECO:0000256" key="5">
    <source>
        <dbReference type="PROSITE-ProRule" id="PRU01240"/>
    </source>
</evidence>
<dbReference type="CDD" id="cd07473">
    <property type="entry name" value="Peptidases_S8_Subtilisin_like"/>
    <property type="match status" value="1"/>
</dbReference>
<keyword evidence="7" id="KW-0482">Metalloprotease</keyword>
<feature type="domain" description="Peptidase S8/S53" evidence="6">
    <location>
        <begin position="74"/>
        <end position="340"/>
    </location>
</feature>
<dbReference type="AlphaFoldDB" id="E1X047"/>
<evidence type="ECO:0000259" key="6">
    <source>
        <dbReference type="Pfam" id="PF00082"/>
    </source>
</evidence>
<dbReference type="GO" id="GO:0006508">
    <property type="term" value="P:proteolysis"/>
    <property type="evidence" value="ECO:0007669"/>
    <property type="project" value="UniProtKB-KW"/>
</dbReference>
<keyword evidence="4 5" id="KW-0720">Serine protease</keyword>
<dbReference type="InterPro" id="IPR034204">
    <property type="entry name" value="PfSUB1-like_cat_dom"/>
</dbReference>
<dbReference type="KEGG" id="bmx:BMS_1411"/>
<feature type="active site" description="Charge relay system" evidence="5">
    <location>
        <position position="306"/>
    </location>
</feature>
<feature type="active site" description="Charge relay system" evidence="5">
    <location>
        <position position="133"/>
    </location>
</feature>
<proteinExistence type="inferred from homology"/>
<dbReference type="EMBL" id="FQ312005">
    <property type="protein sequence ID" value="CBW26274.1"/>
    <property type="molecule type" value="Genomic_DNA"/>
</dbReference>
<keyword evidence="3 5" id="KW-0378">Hydrolase</keyword>
<dbReference type="InterPro" id="IPR051048">
    <property type="entry name" value="Peptidase_S8/S53_subtilisin"/>
</dbReference>
<dbReference type="STRING" id="862908.BMS_1411"/>
<dbReference type="GO" id="GO:0004252">
    <property type="term" value="F:serine-type endopeptidase activity"/>
    <property type="evidence" value="ECO:0007669"/>
    <property type="project" value="UniProtKB-UniRule"/>
</dbReference>
<keyword evidence="8" id="KW-1185">Reference proteome</keyword>
<protein>
    <submittedName>
        <fullName evidence="7">Serine metalloprotease</fullName>
    </submittedName>
</protein>
<dbReference type="PROSITE" id="PS00136">
    <property type="entry name" value="SUBTILASE_ASP"/>
    <property type="match status" value="1"/>
</dbReference>
<feature type="active site" description="Charge relay system" evidence="5">
    <location>
        <position position="82"/>
    </location>
</feature>
<gene>
    <name evidence="7" type="ordered locus">BMS_1411</name>
</gene>
<dbReference type="Pfam" id="PF00082">
    <property type="entry name" value="Peptidase_S8"/>
    <property type="match status" value="1"/>
</dbReference>
<dbReference type="GO" id="GO:0008237">
    <property type="term" value="F:metallopeptidase activity"/>
    <property type="evidence" value="ECO:0007669"/>
    <property type="project" value="UniProtKB-KW"/>
</dbReference>
<evidence type="ECO:0000256" key="3">
    <source>
        <dbReference type="ARBA" id="ARBA00022801"/>
    </source>
</evidence>
<dbReference type="InterPro" id="IPR036852">
    <property type="entry name" value="Peptidase_S8/S53_dom_sf"/>
</dbReference>
<evidence type="ECO:0000256" key="2">
    <source>
        <dbReference type="ARBA" id="ARBA00022670"/>
    </source>
</evidence>
<dbReference type="PROSITE" id="PS51892">
    <property type="entry name" value="SUBTILASE"/>
    <property type="match status" value="1"/>
</dbReference>
<dbReference type="eggNOG" id="COG1404">
    <property type="taxonomic scope" value="Bacteria"/>
</dbReference>
<accession>E1X047</accession>
<organism evidence="7 8">
    <name type="scientific">Halobacteriovorax marinus (strain ATCC BAA-682 / DSM 15412 / SJ)</name>
    <name type="common">Bacteriovorax marinus</name>
    <dbReference type="NCBI Taxonomy" id="862908"/>
    <lineage>
        <taxon>Bacteria</taxon>
        <taxon>Pseudomonadati</taxon>
        <taxon>Bdellovibrionota</taxon>
        <taxon>Bacteriovoracia</taxon>
        <taxon>Bacteriovoracales</taxon>
        <taxon>Halobacteriovoraceae</taxon>
        <taxon>Halobacteriovorax</taxon>
    </lineage>
</organism>
<dbReference type="SUPFAM" id="SSF52743">
    <property type="entry name" value="Subtilisin-like"/>
    <property type="match status" value="1"/>
</dbReference>
<dbReference type="PANTHER" id="PTHR43399">
    <property type="entry name" value="SUBTILISIN-RELATED"/>
    <property type="match status" value="1"/>
</dbReference>
<dbReference type="PRINTS" id="PR00723">
    <property type="entry name" value="SUBTILISIN"/>
</dbReference>
<evidence type="ECO:0000256" key="1">
    <source>
        <dbReference type="ARBA" id="ARBA00011073"/>
    </source>
</evidence>
<name>E1X047_HALMS</name>
<evidence type="ECO:0000313" key="7">
    <source>
        <dbReference type="EMBL" id="CBW26274.1"/>
    </source>
</evidence>
<reference evidence="8" key="1">
    <citation type="journal article" date="2013" name="ISME J.">
        <title>A small predatory core genome in the divergent marine Bacteriovorax marinus SJ and the terrestrial Bdellovibrio bacteriovorus.</title>
        <authorList>
            <person name="Crossman L.C."/>
            <person name="Chen H."/>
            <person name="Cerdeno-Tarraga A.M."/>
            <person name="Brooks K."/>
            <person name="Quail M.A."/>
            <person name="Pineiro S.A."/>
            <person name="Hobley L."/>
            <person name="Sockett R.E."/>
            <person name="Bentley S.D."/>
            <person name="Parkhill J."/>
            <person name="Williams H.N."/>
            <person name="Stine O.C."/>
        </authorList>
    </citation>
    <scope>NUCLEOTIDE SEQUENCE [LARGE SCALE GENOMIC DNA]</scope>
    <source>
        <strain evidence="8">ATCC BAA-682 / DSM 15412 / SJ</strain>
    </source>
</reference>
<dbReference type="PANTHER" id="PTHR43399:SF4">
    <property type="entry name" value="CELL WALL-ASSOCIATED PROTEASE"/>
    <property type="match status" value="1"/>
</dbReference>
<comment type="similarity">
    <text evidence="1 5">Belongs to the peptidase S8 family.</text>
</comment>
<dbReference type="InterPro" id="IPR000209">
    <property type="entry name" value="Peptidase_S8/S53_dom"/>
</dbReference>
<sequence length="948" mass="106209">MAKGEYLMKSLLILPLLIFSSLAHGNDPLSSMQWGIKNIGQPIFRATGELTRELVRGKPGVDIAIPSDFVQSKRKVIVAVIDSGVDINHPDLKDNIWFNPKCEGMSDEDIAKTDCYGWNFLDGNPDVSDDIGHGTHVAGIIGAVKDNGIGIKGVAADNVSIMPLKILNSKVSTFVYDKKVITNIIADAIAYAVSNGAEVINLSLGWPALIHTKKIRYAIETAIKRNVAVIVAAGNNNKKLPVYPCANDEVICVGAMDNVGEVPEFSNFGGKVDIIAPGESIISTYPRGLESRTLRISGYEIKKGSSQAAPFLAGIVALLKSKNQSMSFDEIKYRLYKSAERDFSLKDVKYGKVNVEKALSLKTEKGFPLFKFKGLTEVGINEDGSVKFSLPYRALLKDISQLDFKVELEDKINGKILYSKKFEVSNVSSEKDQAVVIDTVISNFSTSSHLGLKVYYEDKVSAHEIALVRNMLDIAEKVSVKLPFRDSEVLLSNNGRLSSSLRKVVSNKFKGQSLDYYVRRSASAGKTKIDLSRVTLSDVERIQFEIDEVGKIVSIVKNDFNNDGVEDFMIYSLSKEEKHLVLSFVTKEGRPLYGNLYQWYFEISTFEGLPFFNGDIKFDFINYDFSTFGKVKIPVFMKDWSMPEADNTLDPLDRIDENYISKKPYLLLPKIKANNVELEIRTLASVKFLEEVRKKYSLPIRDGVLFDQIVEQDEFSSTLTGLLISGREFNKRYFQIEYESVDSYQITEVDFYGLSLESNRTLVTRRNESIANASFALNTREELRAIFWDFEGNKRIQNFSTGSWGDIIIDIFDYSNRDGRDLILLESRYFIHAITGDGKSSKLPINRESSFPGVSFSETFKKVNVETKSSNARGILVDSTLIYGDRIYSMVQDGDVFSSPIYASFSLPKNCKYLDVAEFEGVGHIVVACHDRFLRSTIELIPLKESVK</sequence>
<dbReference type="PROSITE" id="PS00137">
    <property type="entry name" value="SUBTILASE_HIS"/>
    <property type="match status" value="1"/>
</dbReference>
<dbReference type="InterPro" id="IPR023827">
    <property type="entry name" value="Peptidase_S8_Asp-AS"/>
</dbReference>
<dbReference type="PATRIC" id="fig|862908.3.peg.1343"/>
<dbReference type="InterPro" id="IPR015500">
    <property type="entry name" value="Peptidase_S8_subtilisin-rel"/>
</dbReference>
<dbReference type="HOGENOM" id="CLU_310320_0_0_7"/>
<dbReference type="Proteomes" id="UP000008963">
    <property type="component" value="Chromosome"/>
</dbReference>